<dbReference type="PANTHER" id="PTHR21422">
    <property type="entry name" value="RAB3 GTPASE-ACTIVATING PROTEIN CATALYTIC SUBUNIT"/>
    <property type="match status" value="1"/>
</dbReference>
<protein>
    <submittedName>
        <fullName evidence="2">Uncharacterized protein</fullName>
    </submittedName>
</protein>
<reference evidence="2" key="1">
    <citation type="submission" date="2014-11" db="EMBL/GenBank/DDBJ databases">
        <authorList>
            <person name="Otto D Thomas"/>
            <person name="Naeem Raeece"/>
        </authorList>
    </citation>
    <scope>NUCLEOTIDE SEQUENCE</scope>
</reference>
<gene>
    <name evidence="2" type="ORF">Cvel_6669</name>
</gene>
<feature type="region of interest" description="Disordered" evidence="1">
    <location>
        <begin position="1"/>
        <end position="64"/>
    </location>
</feature>
<accession>A0A0G4HFM5</accession>
<evidence type="ECO:0000313" key="2">
    <source>
        <dbReference type="EMBL" id="CEM42851.1"/>
    </source>
</evidence>
<dbReference type="AlphaFoldDB" id="A0A0G4HFM5"/>
<feature type="compositionally biased region" description="Basic and acidic residues" evidence="1">
    <location>
        <begin position="1003"/>
        <end position="1012"/>
    </location>
</feature>
<dbReference type="VEuPathDB" id="CryptoDB:Cvel_6669"/>
<feature type="region of interest" description="Disordered" evidence="1">
    <location>
        <begin position="496"/>
        <end position="533"/>
    </location>
</feature>
<dbReference type="InterPro" id="IPR045700">
    <property type="entry name" value="Rab3GAP1"/>
</dbReference>
<dbReference type="PANTHER" id="PTHR21422:SF9">
    <property type="entry name" value="RAB3 GTPASE-ACTIVATING PROTEIN CATALYTIC SUBUNIT"/>
    <property type="match status" value="1"/>
</dbReference>
<dbReference type="EMBL" id="CDMZ01002545">
    <property type="protein sequence ID" value="CEM42851.1"/>
    <property type="molecule type" value="Genomic_DNA"/>
</dbReference>
<feature type="region of interest" description="Disordered" evidence="1">
    <location>
        <begin position="438"/>
        <end position="457"/>
    </location>
</feature>
<feature type="region of interest" description="Disordered" evidence="1">
    <location>
        <begin position="989"/>
        <end position="1033"/>
    </location>
</feature>
<sequence length="1067" mass="114949">MQAQDPEVQPQGDAVIDAEAADESGVSGQFALEGAEPLPEESLDQEQEGGGLGDSPPVVANRKSSDSHEIFEIRDFTTASSFERLSRHVELIVKKWNIPSIREQRAAAPSSEAITLSEVFDHTSSYKYRLTYWSGPLSASTETHLASRAGAAGSPAVSRSLSVCLKAHQTEDFPFRCRRVSRYFGVNEHLQLEVVWGTPPQETLVIDVDIGNTILSALTLAAGALGLRMPCFVTLRGTPDWHFVGQWAFFDCGGGKGREAVESRSVIATPFVVNYSLEVDLSGRHPACSGALSELADLFACRLGLPSSSLFLSHPGIELMTSVRFTFSAEVFAPIPSGLYGETEEDSGGVEGGEDEDALVFDTPEPLDTLHLRVKWPEFRHGTFVDTSLMSELKSDDAPVWELSALQKTRPLLLLKTRLARLASLAIGARGEERPLLDFLPASSAPPSAQKSRKGATTLETVGKTIADSLEGVMLPSQHRITAMVADCFSEDRKEPPFSLFTPTPHRTAPPNSKEDKGAPSKSPSSSSASSDSFNPEALVCRLSSFMPASPPLSFLSDLAIHVAELGSQKAASMLWDALVREIRFMCEAAAPLPRVGPTPEGPLHGPPGSFRAPACLTFCPLHQRLMKANAAIAQKRIDSGAVLSVEDPVATAAGFVPPVLSVYPPVTSEEAPLEAERRETLKRERPQEWEKERNRPLVTEMRDFRRANPGKCLAEFIQWRGRRLGMWGLSPEGGDPRGGTPAELLAADSGERVRWEGLWRAAETAVSSALRRAASSSGNGDSSSSSVMPALFDPEAAAELALHQLESVPAGAFFSQLFDCALLDAVFALVNSPVTRSLESLQQAAGVAVDRMVSVAEAASRDGRGAGDVSSKAQQFLFRREAEDIVEAVAALERLVSTAVSLDAKFPSQTALISALLESSVYVLVSEEEKALASQIMHASAEAWGSAGAGVPRPLMRRGSGSSPKRQALPWPPVQKEYLFKLLPRQRTQVGGGTRSASAKEGQGRGSERGGRLSLGPSDWESSRQGEEEAEGGYALGSVLRMPQRMYVSQRESETRVAYAMAELFF</sequence>
<proteinExistence type="predicted"/>
<feature type="region of interest" description="Disordered" evidence="1">
    <location>
        <begin position="670"/>
        <end position="689"/>
    </location>
</feature>
<organism evidence="2">
    <name type="scientific">Chromera velia CCMP2878</name>
    <dbReference type="NCBI Taxonomy" id="1169474"/>
    <lineage>
        <taxon>Eukaryota</taxon>
        <taxon>Sar</taxon>
        <taxon>Alveolata</taxon>
        <taxon>Colpodellida</taxon>
        <taxon>Chromeraceae</taxon>
        <taxon>Chromera</taxon>
    </lineage>
</organism>
<feature type="compositionally biased region" description="Acidic residues" evidence="1">
    <location>
        <begin position="38"/>
        <end position="47"/>
    </location>
</feature>
<dbReference type="GO" id="GO:0005096">
    <property type="term" value="F:GTPase activator activity"/>
    <property type="evidence" value="ECO:0007669"/>
    <property type="project" value="InterPro"/>
</dbReference>
<feature type="compositionally biased region" description="Basic and acidic residues" evidence="1">
    <location>
        <begin position="675"/>
        <end position="689"/>
    </location>
</feature>
<name>A0A0G4HFM5_9ALVE</name>
<evidence type="ECO:0000256" key="1">
    <source>
        <dbReference type="SAM" id="MobiDB-lite"/>
    </source>
</evidence>
<feature type="compositionally biased region" description="Low complexity" evidence="1">
    <location>
        <begin position="520"/>
        <end position="533"/>
    </location>
</feature>